<evidence type="ECO:0000259" key="1">
    <source>
        <dbReference type="Pfam" id="PF03435"/>
    </source>
</evidence>
<dbReference type="PANTHER" id="PTHR43796">
    <property type="entry name" value="CARBOXYNORSPERMIDINE SYNTHASE"/>
    <property type="match status" value="1"/>
</dbReference>
<evidence type="ECO:0000313" key="4">
    <source>
        <dbReference type="Proteomes" id="UP000824065"/>
    </source>
</evidence>
<dbReference type="Gene3D" id="3.30.360.10">
    <property type="entry name" value="Dihydrodipicolinate Reductase, domain 2"/>
    <property type="match status" value="1"/>
</dbReference>
<name>A0A9D2FFS9_9FIRM</name>
<dbReference type="Pfam" id="PF16653">
    <property type="entry name" value="Sacchrp_dh_C"/>
    <property type="match status" value="1"/>
</dbReference>
<dbReference type="EMBL" id="DXBJ01000024">
    <property type="protein sequence ID" value="HIZ57678.1"/>
    <property type="molecule type" value="Genomic_DNA"/>
</dbReference>
<protein>
    <submittedName>
        <fullName evidence="3">Saccharopine dehydrogenase family protein</fullName>
    </submittedName>
</protein>
<comment type="caution">
    <text evidence="3">The sequence shown here is derived from an EMBL/GenBank/DDBJ whole genome shotgun (WGS) entry which is preliminary data.</text>
</comment>
<proteinExistence type="predicted"/>
<feature type="domain" description="Saccharopine dehydrogenase-like C-terminal" evidence="2">
    <location>
        <begin position="161"/>
        <end position="408"/>
    </location>
</feature>
<dbReference type="PANTHER" id="PTHR43796:SF2">
    <property type="entry name" value="CARBOXYNORSPERMIDINE SYNTHASE"/>
    <property type="match status" value="1"/>
</dbReference>
<feature type="domain" description="Saccharopine dehydrogenase NADP binding" evidence="1">
    <location>
        <begin position="5"/>
        <end position="157"/>
    </location>
</feature>
<evidence type="ECO:0000313" key="3">
    <source>
        <dbReference type="EMBL" id="HIZ57678.1"/>
    </source>
</evidence>
<dbReference type="InterPro" id="IPR005097">
    <property type="entry name" value="Sacchrp_dh_NADP-bd"/>
</dbReference>
<dbReference type="AlphaFoldDB" id="A0A9D2FFS9"/>
<dbReference type="Gene3D" id="3.40.50.720">
    <property type="entry name" value="NAD(P)-binding Rossmann-like Domain"/>
    <property type="match status" value="1"/>
</dbReference>
<dbReference type="Pfam" id="PF03435">
    <property type="entry name" value="Sacchrp_dh_NADP"/>
    <property type="match status" value="1"/>
</dbReference>
<reference evidence="3" key="1">
    <citation type="journal article" date="2021" name="PeerJ">
        <title>Extensive microbial diversity within the chicken gut microbiome revealed by metagenomics and culture.</title>
        <authorList>
            <person name="Gilroy R."/>
            <person name="Ravi A."/>
            <person name="Getino M."/>
            <person name="Pursley I."/>
            <person name="Horton D.L."/>
            <person name="Alikhan N.F."/>
            <person name="Baker D."/>
            <person name="Gharbi K."/>
            <person name="Hall N."/>
            <person name="Watson M."/>
            <person name="Adriaenssens E.M."/>
            <person name="Foster-Nyarko E."/>
            <person name="Jarju S."/>
            <person name="Secka A."/>
            <person name="Antonio M."/>
            <person name="Oren A."/>
            <person name="Chaudhuri R.R."/>
            <person name="La Ragione R."/>
            <person name="Hildebrand F."/>
            <person name="Pallen M.J."/>
        </authorList>
    </citation>
    <scope>NUCLEOTIDE SEQUENCE</scope>
    <source>
        <strain evidence="3">ChiBcec16-3735</strain>
    </source>
</reference>
<dbReference type="InterPro" id="IPR036291">
    <property type="entry name" value="NAD(P)-bd_dom_sf"/>
</dbReference>
<dbReference type="Proteomes" id="UP000824065">
    <property type="component" value="Unassembled WGS sequence"/>
</dbReference>
<dbReference type="SUPFAM" id="SSF51735">
    <property type="entry name" value="NAD(P)-binding Rossmann-fold domains"/>
    <property type="match status" value="1"/>
</dbReference>
<accession>A0A9D2FFS9</accession>
<sequence length="420" mass="47041">MSKLLVIGCGGVASVAIQKCCQNFETFPELCIASRTVAKCDALKAKLEAAGTPVKITTMTVNADDVEDLKRVIQAYQPDLVLNVALPYQDLAIMDACLACGVHYIDTANYEPENTDDPAWRAVYEKRCKEEGFTAYFDYSWQWAYAKKFEDAGLTAILGSGFDPGVTSVFTAYALKHYFDEIHTIDILDCNGGDHGYPFATNFNPEINLREVSANGSYWEDGHWVETKPMEIKREYDFPQVGKKDMYLLHHEEIESLAKHVPGVKRIRFFMTFGQSYLTHMKCLENVGMLSTSPVMFEGREIVPIQFLKALLPDPASLGPRTVGKTNIGCIYTGVKDGKERTIYIYNVCDHQECYKELGSQAISYTTGVPAMIGAALVANGQWRKPGVYNLEEMDPDPFMEMLNQYGLPWVVDEHPATVE</sequence>
<reference evidence="3" key="2">
    <citation type="submission" date="2021-04" db="EMBL/GenBank/DDBJ databases">
        <authorList>
            <person name="Gilroy R."/>
        </authorList>
    </citation>
    <scope>NUCLEOTIDE SEQUENCE</scope>
    <source>
        <strain evidence="3">ChiBcec16-3735</strain>
    </source>
</reference>
<evidence type="ECO:0000259" key="2">
    <source>
        <dbReference type="Pfam" id="PF16653"/>
    </source>
</evidence>
<organism evidence="3 4">
    <name type="scientific">Candidatus Faecalibacterium gallistercoris</name>
    <dbReference type="NCBI Taxonomy" id="2838579"/>
    <lineage>
        <taxon>Bacteria</taxon>
        <taxon>Bacillati</taxon>
        <taxon>Bacillota</taxon>
        <taxon>Clostridia</taxon>
        <taxon>Eubacteriales</taxon>
        <taxon>Oscillospiraceae</taxon>
        <taxon>Faecalibacterium</taxon>
    </lineage>
</organism>
<gene>
    <name evidence="3" type="ORF">H9725_03720</name>
</gene>
<dbReference type="InterPro" id="IPR032095">
    <property type="entry name" value="Sacchrp_dh-like_C"/>
</dbReference>